<accession>A0ABN0RY23</accession>
<reference evidence="2 3" key="1">
    <citation type="submission" date="2014-02" db="EMBL/GenBank/DDBJ databases">
        <title>Whole Genome Sequencing Of Bordetella Holmesii, An Emerging Opportunistic Infection Of Humans.</title>
        <authorList>
            <person name="Tettelin H."/>
            <person name="Hooven T.A."/>
            <person name="Hine E."/>
            <person name="Su Q."/>
            <person name="Huard R.C."/>
            <person name="Della-Latta P."/>
            <person name="Daugherty S.C."/>
            <person name="Agrawal S."/>
            <person name="Sengamalay N."/>
            <person name="Tallon L.J."/>
            <person name="Sadzewicz L."/>
            <person name="Whittier S."/>
            <person name="Fraser C.M."/>
            <person name="Ratner A.J."/>
        </authorList>
    </citation>
    <scope>NUCLEOTIDE SEQUENCE [LARGE SCALE GENOMIC DNA]</scope>
    <source>
        <strain evidence="2 3">1058</strain>
    </source>
</reference>
<evidence type="ECO:0000256" key="1">
    <source>
        <dbReference type="SAM" id="MobiDB-lite"/>
    </source>
</evidence>
<name>A0ABN0RY23_9BORD</name>
<keyword evidence="3" id="KW-1185">Reference proteome</keyword>
<sequence length="76" mass="8555">MLAAQLCGLGTCIGFLEHADDLLFRKSFLHCHSFGNGLYIDFVLITGSRSRARSNHLNRRGKRNQSENNAWKVYAG</sequence>
<feature type="region of interest" description="Disordered" evidence="1">
    <location>
        <begin position="55"/>
        <end position="76"/>
    </location>
</feature>
<organism evidence="2 3">
    <name type="scientific">Bordetella holmesii 1058</name>
    <dbReference type="NCBI Taxonomy" id="1247648"/>
    <lineage>
        <taxon>Bacteria</taxon>
        <taxon>Pseudomonadati</taxon>
        <taxon>Pseudomonadota</taxon>
        <taxon>Betaproteobacteria</taxon>
        <taxon>Burkholderiales</taxon>
        <taxon>Alcaligenaceae</taxon>
        <taxon>Bordetella</taxon>
    </lineage>
</organism>
<evidence type="ECO:0000313" key="3">
    <source>
        <dbReference type="Proteomes" id="UP000023104"/>
    </source>
</evidence>
<evidence type="ECO:0008006" key="4">
    <source>
        <dbReference type="Google" id="ProtNLM"/>
    </source>
</evidence>
<dbReference type="Proteomes" id="UP000023104">
    <property type="component" value="Unassembled WGS sequence"/>
</dbReference>
<gene>
    <name evidence="2" type="ORF">D559_1326</name>
</gene>
<proteinExistence type="predicted"/>
<protein>
    <recommendedName>
        <fullName evidence="4">N-acetyltransferase YedL</fullName>
    </recommendedName>
</protein>
<dbReference type="EMBL" id="JDTF01000004">
    <property type="protein sequence ID" value="EXX93919.1"/>
    <property type="molecule type" value="Genomic_DNA"/>
</dbReference>
<evidence type="ECO:0000313" key="2">
    <source>
        <dbReference type="EMBL" id="EXX93919.1"/>
    </source>
</evidence>
<comment type="caution">
    <text evidence="2">The sequence shown here is derived from an EMBL/GenBank/DDBJ whole genome shotgun (WGS) entry which is preliminary data.</text>
</comment>